<organism evidence="1 2">
    <name type="scientific">Paenibacillus profundus</name>
    <dbReference type="NCBI Taxonomy" id="1173085"/>
    <lineage>
        <taxon>Bacteria</taxon>
        <taxon>Bacillati</taxon>
        <taxon>Bacillota</taxon>
        <taxon>Bacilli</taxon>
        <taxon>Bacillales</taxon>
        <taxon>Paenibacillaceae</taxon>
        <taxon>Paenibacillus</taxon>
    </lineage>
</organism>
<evidence type="ECO:0000313" key="2">
    <source>
        <dbReference type="Proteomes" id="UP001199916"/>
    </source>
</evidence>
<evidence type="ECO:0000313" key="1">
    <source>
        <dbReference type="EMBL" id="MCE5170752.1"/>
    </source>
</evidence>
<protein>
    <submittedName>
        <fullName evidence="1">Uncharacterized protein</fullName>
    </submittedName>
</protein>
<name>A0ABS8YKH0_9BACL</name>
<dbReference type="Proteomes" id="UP001199916">
    <property type="component" value="Unassembled WGS sequence"/>
</dbReference>
<dbReference type="EMBL" id="JAJNBZ010000012">
    <property type="protein sequence ID" value="MCE5170752.1"/>
    <property type="molecule type" value="Genomic_DNA"/>
</dbReference>
<sequence>MPAEPANSDKELPYKSASNVCLNTGEDQLIQMKLSTRCNSGIGGFFVCRLYGVKGTEVTQIVSMYSVDVLA</sequence>
<proteinExistence type="predicted"/>
<reference evidence="1 2" key="1">
    <citation type="submission" date="2021-11" db="EMBL/GenBank/DDBJ databases">
        <title>Draft genome sequence of Paenibacillus profundus YoMME, a new Gram-positive bacteria with exoelectrogenic properties.</title>
        <authorList>
            <person name="Hubenova Y."/>
            <person name="Hubenova E."/>
            <person name="Manasiev Y."/>
            <person name="Peykov S."/>
            <person name="Mitov M."/>
        </authorList>
    </citation>
    <scope>NUCLEOTIDE SEQUENCE [LARGE SCALE GENOMIC DNA]</scope>
    <source>
        <strain evidence="1 2">YoMME</strain>
    </source>
</reference>
<comment type="caution">
    <text evidence="1">The sequence shown here is derived from an EMBL/GenBank/DDBJ whole genome shotgun (WGS) entry which is preliminary data.</text>
</comment>
<gene>
    <name evidence="1" type="ORF">LQV63_15710</name>
</gene>
<dbReference type="RefSeq" id="WP_233697408.1">
    <property type="nucleotide sequence ID" value="NZ_JAJNBZ010000012.1"/>
</dbReference>
<accession>A0ABS8YKH0</accession>
<keyword evidence="2" id="KW-1185">Reference proteome</keyword>